<dbReference type="Gene3D" id="3.40.50.720">
    <property type="entry name" value="NAD(P)-binding Rossmann-like Domain"/>
    <property type="match status" value="1"/>
</dbReference>
<dbReference type="PRINTS" id="PR00080">
    <property type="entry name" value="SDRFAMILY"/>
</dbReference>
<dbReference type="SUPFAM" id="SSF51735">
    <property type="entry name" value="NAD(P)-binding Rossmann-fold domains"/>
    <property type="match status" value="1"/>
</dbReference>
<protein>
    <submittedName>
        <fullName evidence="7">Nadph-dependent pterin aldehyde reductase</fullName>
    </submittedName>
</protein>
<dbReference type="PROSITE" id="PS51375">
    <property type="entry name" value="PPR"/>
    <property type="match status" value="1"/>
</dbReference>
<dbReference type="EMBL" id="PKMF04000850">
    <property type="protein sequence ID" value="KAK7817981.1"/>
    <property type="molecule type" value="Genomic_DNA"/>
</dbReference>
<evidence type="ECO:0000313" key="7">
    <source>
        <dbReference type="EMBL" id="KAK7817981.1"/>
    </source>
</evidence>
<dbReference type="InterPro" id="IPR053241">
    <property type="entry name" value="NADPH_pterin_aldehyde_rdct"/>
</dbReference>
<comment type="caution">
    <text evidence="7">The sequence shown here is derived from an EMBL/GenBank/DDBJ whole genome shotgun (WGS) entry which is preliminary data.</text>
</comment>
<sequence>MMDEARMVFYLMPKNDLIAWNAVISGHSHNGEDMEAVSLFTEMFKEGIGFNQIKAGYVPMGEIDLHDLEHSEKEQLLFHHSERLALAFGLIATPPGTPIRVKKNLRICVDCHAAFKFICKIVSREIIVRDVNRFHHFKDSPQDFSYVYCLFYVTFVPLRWIYYQFKKWHYYLLHVYYYAYIIFLVKLLLYPRNEKLFMVCFSFAEGTLAWALIAWRCSLVFSSVGKIVSVLIRLLPAPMALTVPILSYELHVIFQILSVSASVWNGGSFLLDVMPRQVILQEKKKSENKLSKINPQRSNSSIEELARIVMEKKGVPDIIGTINKNNKIWEVPEEDFDTVIDTNVKGVANMLRHFIPLMLTRNQGIIVNMSSGWGRSGAALVAPYCASKWAIEGLTRSVAKELPDGMAVIALNPGVIKTDMLESCFGDSAGLYQEPEAWALKAATMILNLTAADNGASLTV</sequence>
<dbReference type="GO" id="GO:0006760">
    <property type="term" value="P:folic acid-containing compound metabolic process"/>
    <property type="evidence" value="ECO:0007669"/>
    <property type="project" value="TreeGrafter"/>
</dbReference>
<dbReference type="NCBIfam" id="TIGR00756">
    <property type="entry name" value="PPR"/>
    <property type="match status" value="1"/>
</dbReference>
<accession>A0AAW0IUX0</accession>
<feature type="transmembrane region" description="Helical" evidence="5">
    <location>
        <begin position="196"/>
        <end position="215"/>
    </location>
</feature>
<dbReference type="PROSITE" id="PS00061">
    <property type="entry name" value="ADH_SHORT"/>
    <property type="match status" value="1"/>
</dbReference>
<organism evidence="7 8">
    <name type="scientific">Quercus suber</name>
    <name type="common">Cork oak</name>
    <dbReference type="NCBI Taxonomy" id="58331"/>
    <lineage>
        <taxon>Eukaryota</taxon>
        <taxon>Viridiplantae</taxon>
        <taxon>Streptophyta</taxon>
        <taxon>Embryophyta</taxon>
        <taxon>Tracheophyta</taxon>
        <taxon>Spermatophyta</taxon>
        <taxon>Magnoliopsida</taxon>
        <taxon>eudicotyledons</taxon>
        <taxon>Gunneridae</taxon>
        <taxon>Pentapetalae</taxon>
        <taxon>rosids</taxon>
        <taxon>fabids</taxon>
        <taxon>Fagales</taxon>
        <taxon>Fagaceae</taxon>
        <taxon>Quercus</taxon>
    </lineage>
</organism>
<dbReference type="PANTHER" id="PTHR45267">
    <property type="match status" value="1"/>
</dbReference>
<dbReference type="Proteomes" id="UP000237347">
    <property type="component" value="Unassembled WGS sequence"/>
</dbReference>
<dbReference type="GO" id="GO:0016616">
    <property type="term" value="F:oxidoreductase activity, acting on the CH-OH group of donors, NAD or NADP as acceptor"/>
    <property type="evidence" value="ECO:0007669"/>
    <property type="project" value="TreeGrafter"/>
</dbReference>
<keyword evidence="2" id="KW-0677">Repeat</keyword>
<dbReference type="InterPro" id="IPR011990">
    <property type="entry name" value="TPR-like_helical_dom_sf"/>
</dbReference>
<comment type="similarity">
    <text evidence="4">Belongs to the short-chain dehydrogenases/reductases (SDR) family.</text>
</comment>
<dbReference type="InterPro" id="IPR002885">
    <property type="entry name" value="PPR_rpt"/>
</dbReference>
<feature type="domain" description="DYW" evidence="6">
    <location>
        <begin position="56"/>
        <end position="139"/>
    </location>
</feature>
<feature type="repeat" description="PPR" evidence="3">
    <location>
        <begin position="16"/>
        <end position="50"/>
    </location>
</feature>
<dbReference type="Pfam" id="PF01535">
    <property type="entry name" value="PPR"/>
    <property type="match status" value="1"/>
</dbReference>
<evidence type="ECO:0000256" key="2">
    <source>
        <dbReference type="ARBA" id="ARBA00022737"/>
    </source>
</evidence>
<dbReference type="Pfam" id="PF00106">
    <property type="entry name" value="adh_short"/>
    <property type="match status" value="1"/>
</dbReference>
<evidence type="ECO:0000256" key="5">
    <source>
        <dbReference type="SAM" id="Phobius"/>
    </source>
</evidence>
<dbReference type="InterPro" id="IPR032867">
    <property type="entry name" value="DYW_dom"/>
</dbReference>
<name>A0AAW0IUX0_QUESU</name>
<evidence type="ECO:0000256" key="3">
    <source>
        <dbReference type="PROSITE-ProRule" id="PRU00708"/>
    </source>
</evidence>
<comment type="similarity">
    <text evidence="1">Belongs to the PPR family. PCMP-H subfamily.</text>
</comment>
<evidence type="ECO:0000259" key="6">
    <source>
        <dbReference type="Pfam" id="PF14432"/>
    </source>
</evidence>
<gene>
    <name evidence="7" type="ORF">CFP56_041988</name>
</gene>
<evidence type="ECO:0000256" key="4">
    <source>
        <dbReference type="RuleBase" id="RU000363"/>
    </source>
</evidence>
<dbReference type="PRINTS" id="PR00081">
    <property type="entry name" value="GDHRDH"/>
</dbReference>
<reference evidence="7 8" key="1">
    <citation type="journal article" date="2018" name="Sci. Data">
        <title>The draft genome sequence of cork oak.</title>
        <authorList>
            <person name="Ramos A.M."/>
            <person name="Usie A."/>
            <person name="Barbosa P."/>
            <person name="Barros P.M."/>
            <person name="Capote T."/>
            <person name="Chaves I."/>
            <person name="Simoes F."/>
            <person name="Abreu I."/>
            <person name="Carrasquinho I."/>
            <person name="Faro C."/>
            <person name="Guimaraes J.B."/>
            <person name="Mendonca D."/>
            <person name="Nobrega F."/>
            <person name="Rodrigues L."/>
            <person name="Saibo N.J.M."/>
            <person name="Varela M.C."/>
            <person name="Egas C."/>
            <person name="Matos J."/>
            <person name="Miguel C.M."/>
            <person name="Oliveira M.M."/>
            <person name="Ricardo C.P."/>
            <person name="Goncalves S."/>
        </authorList>
    </citation>
    <scope>NUCLEOTIDE SEQUENCE [LARGE SCALE GENOMIC DNA]</scope>
    <source>
        <strain evidence="8">cv. HL8</strain>
    </source>
</reference>
<keyword evidence="8" id="KW-1185">Reference proteome</keyword>
<dbReference type="Pfam" id="PF14432">
    <property type="entry name" value="DYW_deaminase"/>
    <property type="match status" value="1"/>
</dbReference>
<dbReference type="InterPro" id="IPR036291">
    <property type="entry name" value="NAD(P)-bd_dom_sf"/>
</dbReference>
<dbReference type="GO" id="GO:0008270">
    <property type="term" value="F:zinc ion binding"/>
    <property type="evidence" value="ECO:0007669"/>
    <property type="project" value="InterPro"/>
</dbReference>
<dbReference type="GO" id="GO:0005829">
    <property type="term" value="C:cytosol"/>
    <property type="evidence" value="ECO:0007669"/>
    <property type="project" value="TreeGrafter"/>
</dbReference>
<feature type="transmembrane region" description="Helical" evidence="5">
    <location>
        <begin position="144"/>
        <end position="163"/>
    </location>
</feature>
<dbReference type="Gene3D" id="1.25.40.10">
    <property type="entry name" value="Tetratricopeptide repeat domain"/>
    <property type="match status" value="1"/>
</dbReference>
<dbReference type="CDD" id="cd05233">
    <property type="entry name" value="SDR_c"/>
    <property type="match status" value="1"/>
</dbReference>
<keyword evidence="5" id="KW-0472">Membrane</keyword>
<dbReference type="PANTHER" id="PTHR45267:SF2">
    <property type="entry name" value="NADPH-DEPENDENT PTERIN ALDEHYDE REDUCTASE"/>
    <property type="match status" value="1"/>
</dbReference>
<keyword evidence="5" id="KW-0812">Transmembrane</keyword>
<feature type="transmembrane region" description="Helical" evidence="5">
    <location>
        <begin position="170"/>
        <end position="190"/>
    </location>
</feature>
<proteinExistence type="inferred from homology"/>
<dbReference type="InterPro" id="IPR002347">
    <property type="entry name" value="SDR_fam"/>
</dbReference>
<keyword evidence="5" id="KW-1133">Transmembrane helix</keyword>
<dbReference type="InterPro" id="IPR020904">
    <property type="entry name" value="Sc_DH/Rdtase_CS"/>
</dbReference>
<evidence type="ECO:0000313" key="8">
    <source>
        <dbReference type="Proteomes" id="UP000237347"/>
    </source>
</evidence>
<evidence type="ECO:0000256" key="1">
    <source>
        <dbReference type="ARBA" id="ARBA00006643"/>
    </source>
</evidence>
<dbReference type="AlphaFoldDB" id="A0AAW0IUX0"/>